<evidence type="ECO:0000313" key="5">
    <source>
        <dbReference type="Proteomes" id="UP000762676"/>
    </source>
</evidence>
<dbReference type="InterPro" id="IPR033132">
    <property type="entry name" value="GH_1_N_CS"/>
</dbReference>
<evidence type="ECO:0000313" key="4">
    <source>
        <dbReference type="EMBL" id="GFS21925.1"/>
    </source>
</evidence>
<dbReference type="PANTHER" id="PTHR10353:SF36">
    <property type="entry name" value="LP05116P"/>
    <property type="match status" value="1"/>
</dbReference>
<keyword evidence="5" id="KW-1185">Reference proteome</keyword>
<reference evidence="4 5" key="1">
    <citation type="journal article" date="2021" name="Elife">
        <title>Chloroplast acquisition without the gene transfer in kleptoplastic sea slugs, Plakobranchus ocellatus.</title>
        <authorList>
            <person name="Maeda T."/>
            <person name="Takahashi S."/>
            <person name="Yoshida T."/>
            <person name="Shimamura S."/>
            <person name="Takaki Y."/>
            <person name="Nagai Y."/>
            <person name="Toyoda A."/>
            <person name="Suzuki Y."/>
            <person name="Arimoto A."/>
            <person name="Ishii H."/>
            <person name="Satoh N."/>
            <person name="Nishiyama T."/>
            <person name="Hasebe M."/>
            <person name="Maruyama T."/>
            <person name="Minagawa J."/>
            <person name="Obokata J."/>
            <person name="Shigenobu S."/>
        </authorList>
    </citation>
    <scope>NUCLEOTIDE SEQUENCE [LARGE SCALE GENOMIC DNA]</scope>
</reference>
<dbReference type="SUPFAM" id="SSF51445">
    <property type="entry name" value="(Trans)glycosidases"/>
    <property type="match status" value="3"/>
</dbReference>
<protein>
    <submittedName>
        <fullName evidence="4">Lactase-phlorizin hydrolase</fullName>
    </submittedName>
</protein>
<evidence type="ECO:0000256" key="2">
    <source>
        <dbReference type="ARBA" id="ARBA00022801"/>
    </source>
</evidence>
<dbReference type="InterPro" id="IPR017853">
    <property type="entry name" value="GH"/>
</dbReference>
<dbReference type="Proteomes" id="UP000762676">
    <property type="component" value="Unassembled WGS sequence"/>
</dbReference>
<dbReference type="GO" id="GO:0008422">
    <property type="term" value="F:beta-glucosidase activity"/>
    <property type="evidence" value="ECO:0007669"/>
    <property type="project" value="TreeGrafter"/>
</dbReference>
<comment type="similarity">
    <text evidence="1">Belongs to the glycosyl hydrolase 1 family.</text>
</comment>
<evidence type="ECO:0000256" key="3">
    <source>
        <dbReference type="ARBA" id="ARBA00023295"/>
    </source>
</evidence>
<dbReference type="GO" id="GO:0005975">
    <property type="term" value="P:carbohydrate metabolic process"/>
    <property type="evidence" value="ECO:0007669"/>
    <property type="project" value="InterPro"/>
</dbReference>
<dbReference type="PRINTS" id="PR00131">
    <property type="entry name" value="GLHYDRLASE1"/>
</dbReference>
<dbReference type="AlphaFoldDB" id="A0AAV4JI37"/>
<accession>A0AAV4JI37</accession>
<organism evidence="4 5">
    <name type="scientific">Elysia marginata</name>
    <dbReference type="NCBI Taxonomy" id="1093978"/>
    <lineage>
        <taxon>Eukaryota</taxon>
        <taxon>Metazoa</taxon>
        <taxon>Spiralia</taxon>
        <taxon>Lophotrochozoa</taxon>
        <taxon>Mollusca</taxon>
        <taxon>Gastropoda</taxon>
        <taxon>Heterobranchia</taxon>
        <taxon>Euthyneura</taxon>
        <taxon>Panpulmonata</taxon>
        <taxon>Sacoglossa</taxon>
        <taxon>Placobranchoidea</taxon>
        <taxon>Plakobranchidae</taxon>
        <taxon>Elysia</taxon>
    </lineage>
</organism>
<sequence>MPEPLAKAGGWLRNETRDQFVRYAQKCFERFNDRVKTWITMDDPREVALDGYAEASNQYTAAHQLILAHAKVYRTHMNNFLGKKIGQVGIGVRQDWPEPGNSLSPRDVRASERELAFSAGWFLHPILNNGDYPDIMKERIAANSRGRASRLPAFTDSEKQMIKGSADFVGLNYFKSTLVTDAKPSSDSALQNFDNDKGTMTTNNALSSSDDLARSALGLRKLVSWVYSNYNISVYITSNGISHDNSNGKYIHHDWHRIDYMRQHTNQLLKAVEFDGCDVRGYTAWTLADCEADASQGSGLYHVTHSRSGLLNITQKASALWYRQLIQNQGFPRGYSGDSGLAVAAAMEDQFLYAVAPPGFQYGIATSAYQVEGGWDADGKGEHIWDRFSHDGHVLNNDTGDVAADSYHNLEEDLQLLHDLKVDHYRFSIMWNRVMPDGTNSTINKPGVDYYHRLIDGLLARVLEIVVMLLLFKLSVSDYSHQNKSVVKDWITINEPWVISVLGYGTGLYAPGYKDIHEGIYNCSHNLILAHAYAYRLYEQKYKAKQKGQVGIVLNCDWFEPDDPADDSHVEAARRGKEFNIGWFAHPIFVDGDYPEVMKTNLHNISVERNTSKPMLPEFTDQEKKIVKRAADFFGLNHYTTHMVKPVKANHFHGYFSHSDTNLYKDPSWPSSGSDWLFLNPTGFRKLLNWLWREYKMPIVVTENGITDRNSTMDDHYRVYTFQSYINEMLKAITLDGVEMGGYTSWCLLDTFEWAWGMLEKFGVYHIDFTHPNRTRTPKASARYLYELHRDRGFIEGAYTDPAAELAYQDSVYAGRFPRDFSFGVASATLAADRYRQVCPVEEDSLHFDDSLDAFTKDLAAMDTIMPGHYYFTLAWRRLLPSGQDGPVNEKAVKFYLRALELLEDAGVTPVVSLHHWDLPCTFKDGWRDASIVDEFVAFARLCFQRFGDKVKVWSTLHAPEQMTGYIPRHSGSDPDMFTVFRNMLIAHGQVYKLYNDEFKPKQKGILGISLHPALSEAANRFDPNHGASELRSNELSFGLFADPVALSGEFSQQAQLEARRSGHNLVPFSDQEKHLLKGSFDFLGVSYYNTAKVGTDAEAIDQRSLDTSLYPDASQANPKGLRSLLRFINHRYGSIPIYVLGNGVWDTSGTLHDNFRSAFVTDHVDEVLKAVNVDGIDVRGYTYTSLRDDYVWQYGDNRKVGLVDSVTGKPRNSLSTYAEIISDHGILKKD</sequence>
<keyword evidence="3" id="KW-0326">Glycosidase</keyword>
<dbReference type="InterPro" id="IPR001360">
    <property type="entry name" value="Glyco_hydro_1"/>
</dbReference>
<evidence type="ECO:0000256" key="1">
    <source>
        <dbReference type="ARBA" id="ARBA00010838"/>
    </source>
</evidence>
<dbReference type="Pfam" id="PF00232">
    <property type="entry name" value="Glyco_hydro_1"/>
    <property type="match status" value="3"/>
</dbReference>
<comment type="caution">
    <text evidence="4">The sequence shown here is derived from an EMBL/GenBank/DDBJ whole genome shotgun (WGS) entry which is preliminary data.</text>
</comment>
<gene>
    <name evidence="4" type="ORF">ElyMa_005095400</name>
</gene>
<keyword evidence="2 4" id="KW-0378">Hydrolase</keyword>
<name>A0AAV4JI37_9GAST</name>
<dbReference type="PROSITE" id="PS00653">
    <property type="entry name" value="GLYCOSYL_HYDROL_F1_2"/>
    <property type="match status" value="1"/>
</dbReference>
<proteinExistence type="inferred from homology"/>
<dbReference type="PANTHER" id="PTHR10353">
    <property type="entry name" value="GLYCOSYL HYDROLASE"/>
    <property type="match status" value="1"/>
</dbReference>
<dbReference type="Gene3D" id="3.20.20.80">
    <property type="entry name" value="Glycosidases"/>
    <property type="match status" value="3"/>
</dbReference>
<dbReference type="EMBL" id="BMAT01010188">
    <property type="protein sequence ID" value="GFS21925.1"/>
    <property type="molecule type" value="Genomic_DNA"/>
</dbReference>